<reference evidence="1" key="1">
    <citation type="submission" date="2022-06" db="EMBL/GenBank/DDBJ databases">
        <title>New cyanobacteria of genus Symplocastrum in benthos of Lake Baikal.</title>
        <authorList>
            <person name="Sorokovikova E."/>
            <person name="Tikhonova I."/>
            <person name="Krasnopeev A."/>
            <person name="Evseev P."/>
            <person name="Gladkikh A."/>
            <person name="Belykh O."/>
        </authorList>
    </citation>
    <scope>NUCLEOTIDE SEQUENCE</scope>
    <source>
        <strain evidence="1">BBK-W-15</strain>
    </source>
</reference>
<comment type="caution">
    <text evidence="1">The sequence shown here is derived from an EMBL/GenBank/DDBJ whole genome shotgun (WGS) entry which is preliminary data.</text>
</comment>
<dbReference type="RefSeq" id="WP_254011949.1">
    <property type="nucleotide sequence ID" value="NZ_JAMZMM010000096.1"/>
</dbReference>
<dbReference type="NCBIfam" id="TIGR02241">
    <property type="entry name" value="conserved hypothetical phage tail region protein"/>
    <property type="match status" value="1"/>
</dbReference>
<dbReference type="Pfam" id="PF06841">
    <property type="entry name" value="Phage_T4_gp19"/>
    <property type="match status" value="1"/>
</dbReference>
<gene>
    <name evidence="1" type="ORF">NJ959_11920</name>
</gene>
<accession>A0AAE3KM47</accession>
<protein>
    <submittedName>
        <fullName evidence="1">Phage tail protein</fullName>
    </submittedName>
</protein>
<sequence length="172" mass="19102">MATLGLNAAFAAGSQLLGIRLDPYISCNFLIEIDGLLTGGFTEVTGLESEIQLEEYQEGGMNDYVHKFPTRTVYPNLVFSHGLTAIDSLWDWYESASKGKIKLRSGTIMLLDPKRLPITWWNFKDAYPIKWVGPQFDASNDTQVAVERVELVHRGISKPALARGLAVARSIV</sequence>
<keyword evidence="2" id="KW-1185">Reference proteome</keyword>
<name>A0AAE3KM47_9CYAN</name>
<evidence type="ECO:0000313" key="1">
    <source>
        <dbReference type="EMBL" id="MCP2729165.1"/>
    </source>
</evidence>
<dbReference type="GO" id="GO:0005198">
    <property type="term" value="F:structural molecule activity"/>
    <property type="evidence" value="ECO:0007669"/>
    <property type="project" value="InterPro"/>
</dbReference>
<dbReference type="InterPro" id="IPR011747">
    <property type="entry name" value="CHP02241"/>
</dbReference>
<organism evidence="1 2">
    <name type="scientific">Limnofasciculus baicalensis BBK-W-15</name>
    <dbReference type="NCBI Taxonomy" id="2699891"/>
    <lineage>
        <taxon>Bacteria</taxon>
        <taxon>Bacillati</taxon>
        <taxon>Cyanobacteriota</taxon>
        <taxon>Cyanophyceae</taxon>
        <taxon>Coleofasciculales</taxon>
        <taxon>Coleofasciculaceae</taxon>
        <taxon>Limnofasciculus</taxon>
        <taxon>Limnofasciculus baicalensis</taxon>
    </lineage>
</organism>
<dbReference type="EMBL" id="JAMZMM010000096">
    <property type="protein sequence ID" value="MCP2729165.1"/>
    <property type="molecule type" value="Genomic_DNA"/>
</dbReference>
<evidence type="ECO:0000313" key="2">
    <source>
        <dbReference type="Proteomes" id="UP001204953"/>
    </source>
</evidence>
<dbReference type="InterPro" id="IPR010667">
    <property type="entry name" value="Phage_T4_Gp19"/>
</dbReference>
<dbReference type="AlphaFoldDB" id="A0AAE3KM47"/>
<dbReference type="PANTHER" id="PTHR38009">
    <property type="entry name" value="CONSERVED HYPOTHETICAL PHAGE TAIL PROTEIN"/>
    <property type="match status" value="1"/>
</dbReference>
<dbReference type="Proteomes" id="UP001204953">
    <property type="component" value="Unassembled WGS sequence"/>
</dbReference>
<proteinExistence type="predicted"/>
<dbReference type="PANTHER" id="PTHR38009:SF1">
    <property type="entry name" value="CONSERVED HYPOTHETICAL PHAGE TAIL PROTEIN"/>
    <property type="match status" value="1"/>
</dbReference>